<evidence type="ECO:0000313" key="4">
    <source>
        <dbReference type="Proteomes" id="UP001153365"/>
    </source>
</evidence>
<evidence type="ECO:0000313" key="3">
    <source>
        <dbReference type="EMBL" id="CAH7681349.1"/>
    </source>
</evidence>
<feature type="domain" description="Mtf2-like C-terminal" evidence="2">
    <location>
        <begin position="237"/>
        <end position="460"/>
    </location>
</feature>
<evidence type="ECO:0000259" key="2">
    <source>
        <dbReference type="Pfam" id="PF19189"/>
    </source>
</evidence>
<keyword evidence="4" id="KW-1185">Reference proteome</keyword>
<gene>
    <name evidence="3" type="ORF">PPACK8108_LOCUS13933</name>
</gene>
<feature type="region of interest" description="Disordered" evidence="1">
    <location>
        <begin position="21"/>
        <end position="56"/>
    </location>
</feature>
<feature type="compositionally biased region" description="Polar residues" evidence="1">
    <location>
        <begin position="21"/>
        <end position="36"/>
    </location>
</feature>
<protein>
    <submittedName>
        <fullName evidence="3">Expressed protein</fullName>
    </submittedName>
</protein>
<organism evidence="3 4">
    <name type="scientific">Phakopsora pachyrhizi</name>
    <name type="common">Asian soybean rust disease fungus</name>
    <dbReference type="NCBI Taxonomy" id="170000"/>
    <lineage>
        <taxon>Eukaryota</taxon>
        <taxon>Fungi</taxon>
        <taxon>Dikarya</taxon>
        <taxon>Basidiomycota</taxon>
        <taxon>Pucciniomycotina</taxon>
        <taxon>Pucciniomycetes</taxon>
        <taxon>Pucciniales</taxon>
        <taxon>Phakopsoraceae</taxon>
        <taxon>Phakopsora</taxon>
    </lineage>
</organism>
<dbReference type="Pfam" id="PF19189">
    <property type="entry name" value="Mtf2"/>
    <property type="match status" value="1"/>
</dbReference>
<reference evidence="3" key="1">
    <citation type="submission" date="2022-06" db="EMBL/GenBank/DDBJ databases">
        <authorList>
            <consortium name="SYNGENTA / RWTH Aachen University"/>
        </authorList>
    </citation>
    <scope>NUCLEOTIDE SEQUENCE</scope>
</reference>
<dbReference type="GO" id="GO:0005739">
    <property type="term" value="C:mitochondrion"/>
    <property type="evidence" value="ECO:0007669"/>
    <property type="project" value="InterPro"/>
</dbReference>
<dbReference type="Proteomes" id="UP001153365">
    <property type="component" value="Unassembled WGS sequence"/>
</dbReference>
<accession>A0AAV0B7D0</accession>
<sequence length="504" mass="58419">MIRTRNLSIFEEILSSSTRGTNQTTKRLISTRTPSKIQLDDLSPSSSSKSSETIPKCLNLNTSSSTNRIRLRERAGLQVFQDNVKSKKLLNHQKISSEQSLKDYCEEDGNSVYSGICPTAGGPLLRSLTRNQAQRIKMNYNERAVAIDLLEDLNIPIEDLLKEGVQDDLTNQEGKVQDQNRPLDDNALCDQTPKVDTTNFYSFLKQQKDSVKSLSRIKPQRVSERDLWKEDVLKEIVDDQIKVIDSFDNELELMEWIDDNLIDHHQKLDQMKESFLLSSSDEINKSSSPTKQKLNRRGFSNGLGRVFEESNELNQLKHEDLCNQLMIKDDEDLKKSLLQKKFCSGPLLGPLLLHLSKVLSYRFENPNLSIYLYELIKFNRDPSIRYFGINNNQQLFSTIIEIRWKFFRDLDGIRDELIEMRGIGVELDESLRRLVRSIVESVVRDEIEAELKSSLKFEKTDDQGLSTNDNNLNEHHTFYGFERFRRYSDSDRRNVRLIENICFS</sequence>
<dbReference type="InterPro" id="IPR043837">
    <property type="entry name" value="Mtf2-like_C"/>
</dbReference>
<comment type="caution">
    <text evidence="3">The sequence shown here is derived from an EMBL/GenBank/DDBJ whole genome shotgun (WGS) entry which is preliminary data.</text>
</comment>
<proteinExistence type="predicted"/>
<name>A0AAV0B7D0_PHAPC</name>
<dbReference type="AlphaFoldDB" id="A0AAV0B7D0"/>
<dbReference type="InterPro" id="IPR040009">
    <property type="entry name" value="Mtf2/C5D6.12-like"/>
</dbReference>
<dbReference type="PANTHER" id="PTHR39468:SF1">
    <property type="entry name" value="MTF2-LIKE C-TERMINAL DOMAIN-CONTAINING PROTEIN"/>
    <property type="match status" value="1"/>
</dbReference>
<dbReference type="EMBL" id="CALTRL010003527">
    <property type="protein sequence ID" value="CAH7681349.1"/>
    <property type="molecule type" value="Genomic_DNA"/>
</dbReference>
<dbReference type="PANTHER" id="PTHR39468">
    <property type="entry name" value="CHROMOSOME 7, WHOLE GENOME SHOTGUN SEQUENCE"/>
    <property type="match status" value="1"/>
</dbReference>
<evidence type="ECO:0000256" key="1">
    <source>
        <dbReference type="SAM" id="MobiDB-lite"/>
    </source>
</evidence>